<dbReference type="AlphaFoldDB" id="A0A024U2R5"/>
<dbReference type="VEuPathDB" id="FungiDB:H310_07114"/>
<feature type="region of interest" description="Disordered" evidence="1">
    <location>
        <begin position="397"/>
        <end position="623"/>
    </location>
</feature>
<sequence>MSAAEDESDVASSGESSGSDDVSESSAVDSSSADESSDDDGDDDGDNQAQTESDLIKANSVATDVAAIKRLANDMQKIYLRLKYRQQLSQTDRENEKLANPPLSPQPQQEKLPSPPLKQSPRPPPIDIPKVMPPQKTKTDAATDSDDLPLVAPVDMPPPRATLPFEEELSKSIETKQIPQHAKGHIDAECKLQMELKPATTLHLLQYMAEGSPADERLDDVPDTTESLPEFKDDARQSRQPSQARQSPPQFLQAKKGPTNPENNAKPEMRGQADLLTQSRHLRGEKCKKLPSKQERLTPPVAPLPSQWSHDDMDDVSGIPVATDMEKGGFGTNTDSTREINNHEVDHGTENLEDELEFDHHAGDESTMPVDEPTAPASLANANSASPIAQLNAQVPVKTSGSTDEIQTKGGVGAPGTATKMGSTELGILEKPANLVALEPQAGSDRPLPDSASVIPSGDGRQIQLQPSQQQSPANTAAHDVPTTTKGDFPSSVGLQPASSSSIPIQGEIPSIQTINTSTTQDSLVPASTTETQPAATAQSPLPPQPQVQASSPVLEPSVSQVQASLPVSEPSVPHSQQSRQHDSATAATAPSSYVPEATAPSQNDFETIAPTQPPSPFLSPPISVPMAAPTTPLFSPPMSPTFSSPTSPLTSNMHLKHRSSVKEYSTTAPQANAPSPHFFGNDLRVTSPPMSPSHFPTSPAKPPVHHSSLSPTLGAAALPSTRSPTIEYEVNAMHYLLFGPPP</sequence>
<reference evidence="2" key="1">
    <citation type="submission" date="2013-12" db="EMBL/GenBank/DDBJ databases">
        <title>The Genome Sequence of Aphanomyces invadans NJM9701.</title>
        <authorList>
            <consortium name="The Broad Institute Genomics Platform"/>
            <person name="Russ C."/>
            <person name="Tyler B."/>
            <person name="van West P."/>
            <person name="Dieguez-Uribeondo J."/>
            <person name="Young S.K."/>
            <person name="Zeng Q."/>
            <person name="Gargeya S."/>
            <person name="Fitzgerald M."/>
            <person name="Abouelleil A."/>
            <person name="Alvarado L."/>
            <person name="Chapman S.B."/>
            <person name="Gainer-Dewar J."/>
            <person name="Goldberg J."/>
            <person name="Griggs A."/>
            <person name="Gujja S."/>
            <person name="Hansen M."/>
            <person name="Howarth C."/>
            <person name="Imamovic A."/>
            <person name="Ireland A."/>
            <person name="Larimer J."/>
            <person name="McCowan C."/>
            <person name="Murphy C."/>
            <person name="Pearson M."/>
            <person name="Poon T.W."/>
            <person name="Priest M."/>
            <person name="Roberts A."/>
            <person name="Saif S."/>
            <person name="Shea T."/>
            <person name="Sykes S."/>
            <person name="Wortman J."/>
            <person name="Nusbaum C."/>
            <person name="Birren B."/>
        </authorList>
    </citation>
    <scope>NUCLEOTIDE SEQUENCE [LARGE SCALE GENOMIC DNA]</scope>
    <source>
        <strain evidence="2">NJM9701</strain>
    </source>
</reference>
<feature type="compositionally biased region" description="Low complexity" evidence="1">
    <location>
        <begin position="238"/>
        <end position="250"/>
    </location>
</feature>
<protein>
    <submittedName>
        <fullName evidence="2">Uncharacterized protein</fullName>
    </submittedName>
</protein>
<accession>A0A024U2R5</accession>
<dbReference type="EMBL" id="KI913964">
    <property type="protein sequence ID" value="ETW00500.1"/>
    <property type="molecule type" value="Genomic_DNA"/>
</dbReference>
<feature type="compositionally biased region" description="Basic and acidic residues" evidence="1">
    <location>
        <begin position="282"/>
        <end position="296"/>
    </location>
</feature>
<dbReference type="GeneID" id="20084164"/>
<feature type="compositionally biased region" description="Pro residues" evidence="1">
    <location>
        <begin position="612"/>
        <end position="623"/>
    </location>
</feature>
<dbReference type="OrthoDB" id="79908at2759"/>
<feature type="compositionally biased region" description="Pro residues" evidence="1">
    <location>
        <begin position="113"/>
        <end position="127"/>
    </location>
</feature>
<feature type="compositionally biased region" description="Low complexity" evidence="1">
    <location>
        <begin position="10"/>
        <end position="34"/>
    </location>
</feature>
<feature type="compositionally biased region" description="Low complexity" evidence="1">
    <location>
        <begin position="128"/>
        <end position="142"/>
    </location>
</feature>
<evidence type="ECO:0000256" key="1">
    <source>
        <dbReference type="SAM" id="MobiDB-lite"/>
    </source>
</evidence>
<evidence type="ECO:0000313" key="2">
    <source>
        <dbReference type="EMBL" id="ETW00500.1"/>
    </source>
</evidence>
<feature type="compositionally biased region" description="Acidic residues" evidence="1">
    <location>
        <begin position="35"/>
        <end position="46"/>
    </location>
</feature>
<proteinExistence type="predicted"/>
<feature type="region of interest" description="Disordered" evidence="1">
    <location>
        <begin position="89"/>
        <end position="162"/>
    </location>
</feature>
<feature type="region of interest" description="Disordered" evidence="1">
    <location>
        <begin position="1"/>
        <end position="62"/>
    </location>
</feature>
<feature type="compositionally biased region" description="Low complexity" evidence="1">
    <location>
        <begin position="462"/>
        <end position="473"/>
    </location>
</feature>
<feature type="region of interest" description="Disordered" evidence="1">
    <location>
        <begin position="207"/>
        <end position="340"/>
    </location>
</feature>
<gene>
    <name evidence="2" type="ORF">H310_07114</name>
</gene>
<organism evidence="2">
    <name type="scientific">Aphanomyces invadans</name>
    <dbReference type="NCBI Taxonomy" id="157072"/>
    <lineage>
        <taxon>Eukaryota</taxon>
        <taxon>Sar</taxon>
        <taxon>Stramenopiles</taxon>
        <taxon>Oomycota</taxon>
        <taxon>Saprolegniomycetes</taxon>
        <taxon>Saprolegniales</taxon>
        <taxon>Verrucalvaceae</taxon>
        <taxon>Aphanomyces</taxon>
    </lineage>
</organism>
<feature type="compositionally biased region" description="Polar residues" evidence="1">
    <location>
        <begin position="511"/>
        <end position="537"/>
    </location>
</feature>
<feature type="compositionally biased region" description="Polar residues" evidence="1">
    <location>
        <begin position="663"/>
        <end position="674"/>
    </location>
</feature>
<feature type="compositionally biased region" description="Polar residues" evidence="1">
    <location>
        <begin position="493"/>
        <end position="504"/>
    </location>
</feature>
<feature type="region of interest" description="Disordered" evidence="1">
    <location>
        <begin position="661"/>
        <end position="719"/>
    </location>
</feature>
<dbReference type="RefSeq" id="XP_008870635.1">
    <property type="nucleotide sequence ID" value="XM_008872413.1"/>
</dbReference>
<name>A0A024U2R5_9STRA</name>
<feature type="compositionally biased region" description="Polar residues" evidence="1">
    <location>
        <begin position="574"/>
        <end position="592"/>
    </location>
</feature>